<keyword evidence="9" id="KW-0812">Transmembrane</keyword>
<dbReference type="PROSITE" id="PS51352">
    <property type="entry name" value="THIOREDOXIN_2"/>
    <property type="match status" value="1"/>
</dbReference>
<dbReference type="GO" id="GO:0006979">
    <property type="term" value="P:response to oxidative stress"/>
    <property type="evidence" value="ECO:0007669"/>
    <property type="project" value="TreeGrafter"/>
</dbReference>
<dbReference type="GO" id="GO:0005829">
    <property type="term" value="C:cytosol"/>
    <property type="evidence" value="ECO:0007669"/>
    <property type="project" value="TreeGrafter"/>
</dbReference>
<evidence type="ECO:0000256" key="7">
    <source>
        <dbReference type="PIRNR" id="PIRNR000239"/>
    </source>
</evidence>
<dbReference type="GO" id="GO:0008379">
    <property type="term" value="F:thioredoxin peroxidase activity"/>
    <property type="evidence" value="ECO:0007669"/>
    <property type="project" value="TreeGrafter"/>
</dbReference>
<keyword evidence="9" id="KW-1133">Transmembrane helix</keyword>
<feature type="domain" description="Thioredoxin" evidence="10">
    <location>
        <begin position="4"/>
        <end position="162"/>
    </location>
</feature>
<feature type="active site" description="Cysteine sulfenic acid (-SOH) intermediate; for peroxidase activity" evidence="8">
    <location>
        <position position="49"/>
    </location>
</feature>
<dbReference type="InterPro" id="IPR013766">
    <property type="entry name" value="Thioredoxin_domain"/>
</dbReference>
<dbReference type="Pfam" id="PF00578">
    <property type="entry name" value="AhpC-TSA"/>
    <property type="match status" value="1"/>
</dbReference>
<gene>
    <name evidence="11" type="ORF">DASB73_027340</name>
</gene>
<protein>
    <submittedName>
        <fullName evidence="11">Thioredoxin peroxidase</fullName>
    </submittedName>
</protein>
<dbReference type="CDD" id="cd03015">
    <property type="entry name" value="PRX_Typ2cys"/>
    <property type="match status" value="1"/>
</dbReference>
<comment type="subcellular location">
    <subcellularLocation>
        <location evidence="1">Cytoplasm</location>
    </subcellularLocation>
</comment>
<evidence type="ECO:0000313" key="11">
    <source>
        <dbReference type="EMBL" id="GMM51771.1"/>
    </source>
</evidence>
<dbReference type="Pfam" id="PF10417">
    <property type="entry name" value="1-cysPrx_C"/>
    <property type="match status" value="1"/>
</dbReference>
<dbReference type="Gene3D" id="3.40.30.10">
    <property type="entry name" value="Glutaredoxin"/>
    <property type="match status" value="1"/>
</dbReference>
<dbReference type="GO" id="GO:0033554">
    <property type="term" value="P:cellular response to stress"/>
    <property type="evidence" value="ECO:0007669"/>
    <property type="project" value="TreeGrafter"/>
</dbReference>
<evidence type="ECO:0000256" key="2">
    <source>
        <dbReference type="ARBA" id="ARBA00009796"/>
    </source>
</evidence>
<sequence>MSKAFIGQPAPAFKKEAVVNGVFDEVSLDQFKGKWVILAFVPMAFTFVCPTEILAYNRKLEEFKQKGAVVLYASTDSPFTLNAWNNQPTSEGGLGGIELPLVSDSNHTLSRDYGVLLEDKGIALRGTFIIDPEGILQHSSINNASVGRSVEESIRLLDAFQFVAKNGEVCPADWKSGDEAIDTNNASKYFSTH</sequence>
<evidence type="ECO:0000256" key="9">
    <source>
        <dbReference type="SAM" id="Phobius"/>
    </source>
</evidence>
<comment type="function">
    <text evidence="7">Thiol-specific peroxidase that catalyzes the reduction of hydrogen peroxide and organic hydroperoxides to water and alcohols, respectively.</text>
</comment>
<keyword evidence="6 7" id="KW-0676">Redox-active center</keyword>
<accession>A0AAV5RKT5</accession>
<dbReference type="SUPFAM" id="SSF52833">
    <property type="entry name" value="Thioredoxin-like"/>
    <property type="match status" value="1"/>
</dbReference>
<evidence type="ECO:0000256" key="3">
    <source>
        <dbReference type="ARBA" id="ARBA00022490"/>
    </source>
</evidence>
<dbReference type="PANTHER" id="PTHR10681:SF128">
    <property type="entry name" value="THIOREDOXIN-DEPENDENT PEROXIDE REDUCTASE, MITOCHONDRIAL"/>
    <property type="match status" value="1"/>
</dbReference>
<keyword evidence="9" id="KW-0472">Membrane</keyword>
<dbReference type="InterPro" id="IPR019479">
    <property type="entry name" value="Peroxiredoxin_C"/>
</dbReference>
<dbReference type="Proteomes" id="UP001362899">
    <property type="component" value="Unassembled WGS sequence"/>
</dbReference>
<dbReference type="InterPro" id="IPR000866">
    <property type="entry name" value="AhpC/TSA"/>
</dbReference>
<feature type="transmembrane region" description="Helical" evidence="9">
    <location>
        <begin position="35"/>
        <end position="56"/>
    </location>
</feature>
<dbReference type="AlphaFoldDB" id="A0AAV5RKT5"/>
<evidence type="ECO:0000313" key="12">
    <source>
        <dbReference type="Proteomes" id="UP001362899"/>
    </source>
</evidence>
<keyword evidence="5" id="KW-1015">Disulfide bond</keyword>
<evidence type="ECO:0000256" key="1">
    <source>
        <dbReference type="ARBA" id="ARBA00004496"/>
    </source>
</evidence>
<evidence type="ECO:0000259" key="10">
    <source>
        <dbReference type="PROSITE" id="PS51352"/>
    </source>
</evidence>
<keyword evidence="4 7" id="KW-0560">Oxidoreductase</keyword>
<dbReference type="GO" id="GO:0042744">
    <property type="term" value="P:hydrogen peroxide catabolic process"/>
    <property type="evidence" value="ECO:0007669"/>
    <property type="project" value="TreeGrafter"/>
</dbReference>
<dbReference type="PIRSF" id="PIRSF000239">
    <property type="entry name" value="AHPC"/>
    <property type="match status" value="1"/>
</dbReference>
<dbReference type="GO" id="GO:0045454">
    <property type="term" value="P:cell redox homeostasis"/>
    <property type="evidence" value="ECO:0007669"/>
    <property type="project" value="TreeGrafter"/>
</dbReference>
<name>A0AAV5RKT5_STABA</name>
<comment type="similarity">
    <text evidence="2">Belongs to the peroxiredoxin family. AhpC/Prx1 subfamily.</text>
</comment>
<keyword evidence="3" id="KW-0963">Cytoplasm</keyword>
<evidence type="ECO:0000256" key="6">
    <source>
        <dbReference type="ARBA" id="ARBA00023284"/>
    </source>
</evidence>
<reference evidence="11 12" key="1">
    <citation type="journal article" date="2023" name="Elife">
        <title>Identification of key yeast species and microbe-microbe interactions impacting larval growth of Drosophila in the wild.</title>
        <authorList>
            <person name="Mure A."/>
            <person name="Sugiura Y."/>
            <person name="Maeda R."/>
            <person name="Honda K."/>
            <person name="Sakurai N."/>
            <person name="Takahashi Y."/>
            <person name="Watada M."/>
            <person name="Katoh T."/>
            <person name="Gotoh A."/>
            <person name="Gotoh Y."/>
            <person name="Taniguchi I."/>
            <person name="Nakamura K."/>
            <person name="Hayashi T."/>
            <person name="Katayama T."/>
            <person name="Uemura T."/>
            <person name="Hattori Y."/>
        </authorList>
    </citation>
    <scope>NUCLEOTIDE SEQUENCE [LARGE SCALE GENOMIC DNA]</scope>
    <source>
        <strain evidence="11 12">SB-73</strain>
    </source>
</reference>
<organism evidence="11 12">
    <name type="scientific">Starmerella bacillaris</name>
    <name type="common">Yeast</name>
    <name type="synonym">Candida zemplinina</name>
    <dbReference type="NCBI Taxonomy" id="1247836"/>
    <lineage>
        <taxon>Eukaryota</taxon>
        <taxon>Fungi</taxon>
        <taxon>Dikarya</taxon>
        <taxon>Ascomycota</taxon>
        <taxon>Saccharomycotina</taxon>
        <taxon>Dipodascomycetes</taxon>
        <taxon>Dipodascales</taxon>
        <taxon>Trichomonascaceae</taxon>
        <taxon>Starmerella</taxon>
    </lineage>
</organism>
<proteinExistence type="inferred from homology"/>
<dbReference type="InterPro" id="IPR036249">
    <property type="entry name" value="Thioredoxin-like_sf"/>
</dbReference>
<dbReference type="FunFam" id="3.40.30.10:FF:000002">
    <property type="entry name" value="Alkyl hydroperoxide reductase C"/>
    <property type="match status" value="1"/>
</dbReference>
<evidence type="ECO:0000256" key="8">
    <source>
        <dbReference type="PIRSR" id="PIRSR000239-1"/>
    </source>
</evidence>
<dbReference type="PANTHER" id="PTHR10681">
    <property type="entry name" value="THIOREDOXIN PEROXIDASE"/>
    <property type="match status" value="1"/>
</dbReference>
<keyword evidence="7 11" id="KW-0575">Peroxidase</keyword>
<dbReference type="InterPro" id="IPR024706">
    <property type="entry name" value="Peroxiredoxin_AhpC-typ"/>
</dbReference>
<dbReference type="InterPro" id="IPR050217">
    <property type="entry name" value="Peroxiredoxin"/>
</dbReference>
<comment type="caution">
    <text evidence="11">The sequence shown here is derived from an EMBL/GenBank/DDBJ whole genome shotgun (WGS) entry which is preliminary data.</text>
</comment>
<keyword evidence="7" id="KW-0049">Antioxidant</keyword>
<evidence type="ECO:0000256" key="4">
    <source>
        <dbReference type="ARBA" id="ARBA00023002"/>
    </source>
</evidence>
<dbReference type="EMBL" id="BTGC01000008">
    <property type="protein sequence ID" value="GMM51771.1"/>
    <property type="molecule type" value="Genomic_DNA"/>
</dbReference>
<evidence type="ECO:0000256" key="5">
    <source>
        <dbReference type="ARBA" id="ARBA00023157"/>
    </source>
</evidence>
<keyword evidence="12" id="KW-1185">Reference proteome</keyword>